<keyword evidence="1" id="KW-0472">Membrane</keyword>
<protein>
    <submittedName>
        <fullName evidence="2">Uncharacterized protein</fullName>
    </submittedName>
</protein>
<reference evidence="2" key="1">
    <citation type="submission" date="2019-04" db="EMBL/GenBank/DDBJ databases">
        <title>Friends and foes A comparative genomics studyof 23 Aspergillus species from section Flavi.</title>
        <authorList>
            <consortium name="DOE Joint Genome Institute"/>
            <person name="Kjaerbolling I."/>
            <person name="Vesth T."/>
            <person name="Frisvad J.C."/>
            <person name="Nybo J.L."/>
            <person name="Theobald S."/>
            <person name="Kildgaard S."/>
            <person name="Isbrandt T."/>
            <person name="Kuo A."/>
            <person name="Sato A."/>
            <person name="Lyhne E.K."/>
            <person name="Kogle M.E."/>
            <person name="Wiebenga A."/>
            <person name="Kun R.S."/>
            <person name="Lubbers R.J."/>
            <person name="Makela M.R."/>
            <person name="Barry K."/>
            <person name="Chovatia M."/>
            <person name="Clum A."/>
            <person name="Daum C."/>
            <person name="Haridas S."/>
            <person name="He G."/>
            <person name="LaButti K."/>
            <person name="Lipzen A."/>
            <person name="Mondo S."/>
            <person name="Riley R."/>
            <person name="Salamov A."/>
            <person name="Simmons B.A."/>
            <person name="Magnuson J.K."/>
            <person name="Henrissat B."/>
            <person name="Mortensen U.H."/>
            <person name="Larsen T.O."/>
            <person name="Devries R.P."/>
            <person name="Grigoriev I.V."/>
            <person name="Machida M."/>
            <person name="Baker S.E."/>
            <person name="Andersen M.R."/>
        </authorList>
    </citation>
    <scope>NUCLEOTIDE SEQUENCE [LARGE SCALE GENOMIC DNA]</scope>
    <source>
        <strain evidence="2">IBT 14317</strain>
    </source>
</reference>
<feature type="transmembrane region" description="Helical" evidence="1">
    <location>
        <begin position="136"/>
        <end position="155"/>
    </location>
</feature>
<proteinExistence type="predicted"/>
<sequence length="194" mass="20852">MLHTLVYNDTVSGALKTAAIAPFICHPPPPAAQGHPIARCGIVLPALGIARTSRRFCPFPLPPHSARTIYISPNISPSNDDALSSSFLPFLQSLSPGALPLFPLSEDAVLSEDCPFPVCGPGTLYSHFIGFLLHSVPPDGAILLMVGLGYLNLAVSRDDCARIDRLIAFWISSILSGLSSRSLIFCLYWFIYSA</sequence>
<keyword evidence="1" id="KW-1133">Transmembrane helix</keyword>
<evidence type="ECO:0000313" key="2">
    <source>
        <dbReference type="EMBL" id="KAE8384023.1"/>
    </source>
</evidence>
<evidence type="ECO:0000256" key="1">
    <source>
        <dbReference type="SAM" id="Phobius"/>
    </source>
</evidence>
<gene>
    <name evidence="2" type="ORF">BDV23DRAFT_49521</name>
</gene>
<accession>A0A5N7BQV3</accession>
<feature type="transmembrane region" description="Helical" evidence="1">
    <location>
        <begin position="167"/>
        <end position="191"/>
    </location>
</feature>
<keyword evidence="1" id="KW-0812">Transmembrane</keyword>
<dbReference type="AlphaFoldDB" id="A0A5N7BQV3"/>
<name>A0A5N7BQV3_PETAA</name>
<organism evidence="2">
    <name type="scientific">Petromyces alliaceus</name>
    <name type="common">Aspergillus alliaceus</name>
    <dbReference type="NCBI Taxonomy" id="209559"/>
    <lineage>
        <taxon>Eukaryota</taxon>
        <taxon>Fungi</taxon>
        <taxon>Dikarya</taxon>
        <taxon>Ascomycota</taxon>
        <taxon>Pezizomycotina</taxon>
        <taxon>Eurotiomycetes</taxon>
        <taxon>Eurotiomycetidae</taxon>
        <taxon>Eurotiales</taxon>
        <taxon>Aspergillaceae</taxon>
        <taxon>Aspergillus</taxon>
        <taxon>Aspergillus subgen. Circumdati</taxon>
    </lineage>
</organism>
<dbReference type="Proteomes" id="UP000326877">
    <property type="component" value="Unassembled WGS sequence"/>
</dbReference>
<dbReference type="EMBL" id="ML735414">
    <property type="protein sequence ID" value="KAE8384023.1"/>
    <property type="molecule type" value="Genomic_DNA"/>
</dbReference>